<dbReference type="PROSITE" id="PS00761">
    <property type="entry name" value="SPASE_I_3"/>
    <property type="match status" value="1"/>
</dbReference>
<keyword evidence="6" id="KW-0472">Membrane</keyword>
<feature type="domain" description="Peptidase S26" evidence="7">
    <location>
        <begin position="9"/>
        <end position="169"/>
    </location>
</feature>
<comment type="caution">
    <text evidence="8">The sequence shown here is derived from an EMBL/GenBank/DDBJ whole genome shotgun (WGS) entry which is preliminary data.</text>
</comment>
<dbReference type="GO" id="GO:0016020">
    <property type="term" value="C:membrane"/>
    <property type="evidence" value="ECO:0007669"/>
    <property type="project" value="UniProtKB-SubCell"/>
</dbReference>
<evidence type="ECO:0000313" key="8">
    <source>
        <dbReference type="EMBL" id="KKS90567.1"/>
    </source>
</evidence>
<comment type="catalytic activity">
    <reaction evidence="1 6">
        <text>Cleavage of hydrophobic, N-terminal signal or leader sequences from secreted and periplasmic proteins.</text>
        <dbReference type="EC" id="3.4.21.89"/>
    </reaction>
</comment>
<dbReference type="PANTHER" id="PTHR43390:SF1">
    <property type="entry name" value="CHLOROPLAST PROCESSING PEPTIDASE"/>
    <property type="match status" value="1"/>
</dbReference>
<dbReference type="CDD" id="cd06530">
    <property type="entry name" value="S26_SPase_I"/>
    <property type="match status" value="1"/>
</dbReference>
<dbReference type="InterPro" id="IPR036286">
    <property type="entry name" value="LexA/Signal_pep-like_sf"/>
</dbReference>
<feature type="active site" evidence="5">
    <location>
        <position position="39"/>
    </location>
</feature>
<evidence type="ECO:0000256" key="3">
    <source>
        <dbReference type="ARBA" id="ARBA00013208"/>
    </source>
</evidence>
<dbReference type="PRINTS" id="PR00727">
    <property type="entry name" value="LEADERPTASE"/>
</dbReference>
<keyword evidence="6" id="KW-1133">Transmembrane helix</keyword>
<evidence type="ECO:0000259" key="7">
    <source>
        <dbReference type="Pfam" id="PF10502"/>
    </source>
</evidence>
<dbReference type="GO" id="GO:0004252">
    <property type="term" value="F:serine-type endopeptidase activity"/>
    <property type="evidence" value="ECO:0007669"/>
    <property type="project" value="InterPro"/>
</dbReference>
<sequence length="182" mass="20653">MNKIWAFLLDTVETVVTSLAIFLIIYLFLARLHYIEGLSMQPNFQNGDYILVDLISYKFSQPKRGDVIVFIAPPSPKHEFIKRVIGIPGDTLAISQNKVFLNGALEPDSFLPSNFITADGNFLPEGKEIQVPQEQYFVLGDNRSESSDSRVWGFVPKKNIVGKAWLRVWPIQNLGFIPNFSF</sequence>
<accession>A0A0G1CYP4</accession>
<evidence type="ECO:0000256" key="4">
    <source>
        <dbReference type="ARBA" id="ARBA00022801"/>
    </source>
</evidence>
<evidence type="ECO:0000256" key="2">
    <source>
        <dbReference type="ARBA" id="ARBA00009370"/>
    </source>
</evidence>
<comment type="similarity">
    <text evidence="2 6">Belongs to the peptidase S26 family.</text>
</comment>
<dbReference type="EMBL" id="LCFI01000002">
    <property type="protein sequence ID" value="KKS90567.1"/>
    <property type="molecule type" value="Genomic_DNA"/>
</dbReference>
<keyword evidence="6" id="KW-0812">Transmembrane</keyword>
<dbReference type="EC" id="3.4.21.89" evidence="3 6"/>
<proteinExistence type="inferred from homology"/>
<organism evidence="8 9">
    <name type="scientific">Candidatus Woesebacteria bacterium GW2011_GWA1_43_12</name>
    <dbReference type="NCBI Taxonomy" id="1618557"/>
    <lineage>
        <taxon>Bacteria</taxon>
        <taxon>Candidatus Woeseibacteriota</taxon>
    </lineage>
</organism>
<dbReference type="GO" id="GO:0006465">
    <property type="term" value="P:signal peptide processing"/>
    <property type="evidence" value="ECO:0007669"/>
    <property type="project" value="InterPro"/>
</dbReference>
<reference evidence="8 9" key="1">
    <citation type="journal article" date="2015" name="Nature">
        <title>rRNA introns, odd ribosomes, and small enigmatic genomes across a large radiation of phyla.</title>
        <authorList>
            <person name="Brown C.T."/>
            <person name="Hug L.A."/>
            <person name="Thomas B.C."/>
            <person name="Sharon I."/>
            <person name="Castelle C.J."/>
            <person name="Singh A."/>
            <person name="Wilkins M.J."/>
            <person name="Williams K.H."/>
            <person name="Banfield J.F."/>
        </authorList>
    </citation>
    <scope>NUCLEOTIDE SEQUENCE [LARGE SCALE GENOMIC DNA]</scope>
</reference>
<dbReference type="Gene3D" id="2.10.109.10">
    <property type="entry name" value="Umud Fragment, subunit A"/>
    <property type="match status" value="1"/>
</dbReference>
<dbReference type="InterPro" id="IPR019533">
    <property type="entry name" value="Peptidase_S26"/>
</dbReference>
<evidence type="ECO:0000256" key="1">
    <source>
        <dbReference type="ARBA" id="ARBA00000677"/>
    </source>
</evidence>
<dbReference type="GO" id="GO:0009003">
    <property type="term" value="F:signal peptidase activity"/>
    <property type="evidence" value="ECO:0007669"/>
    <property type="project" value="UniProtKB-EC"/>
</dbReference>
<comment type="subcellular location">
    <subcellularLocation>
        <location evidence="6">Membrane</location>
        <topology evidence="6">Single-pass type II membrane protein</topology>
    </subcellularLocation>
</comment>
<keyword evidence="4 6" id="KW-0378">Hydrolase</keyword>
<gene>
    <name evidence="8" type="ORF">UV66_C0002G0044</name>
</gene>
<evidence type="ECO:0000313" key="9">
    <source>
        <dbReference type="Proteomes" id="UP000034669"/>
    </source>
</evidence>
<dbReference type="AlphaFoldDB" id="A0A0G1CYP4"/>
<dbReference type="InterPro" id="IPR000223">
    <property type="entry name" value="Pept_S26A_signal_pept_1"/>
</dbReference>
<name>A0A0G1CYP4_9BACT</name>
<dbReference type="SUPFAM" id="SSF51306">
    <property type="entry name" value="LexA/Signal peptidase"/>
    <property type="match status" value="1"/>
</dbReference>
<dbReference type="Proteomes" id="UP000034669">
    <property type="component" value="Unassembled WGS sequence"/>
</dbReference>
<dbReference type="NCBIfam" id="TIGR02227">
    <property type="entry name" value="sigpep_I_bact"/>
    <property type="match status" value="1"/>
</dbReference>
<dbReference type="PROSITE" id="PS00760">
    <property type="entry name" value="SPASE_I_2"/>
    <property type="match status" value="1"/>
</dbReference>
<dbReference type="PATRIC" id="fig|1618557.3.peg.633"/>
<dbReference type="InterPro" id="IPR019758">
    <property type="entry name" value="Pept_S26A_signal_pept_1_CS"/>
</dbReference>
<dbReference type="PANTHER" id="PTHR43390">
    <property type="entry name" value="SIGNAL PEPTIDASE I"/>
    <property type="match status" value="1"/>
</dbReference>
<keyword evidence="6" id="KW-0645">Protease</keyword>
<evidence type="ECO:0000256" key="6">
    <source>
        <dbReference type="RuleBase" id="RU362042"/>
    </source>
</evidence>
<dbReference type="InterPro" id="IPR019757">
    <property type="entry name" value="Pept_S26A_signal_pept_1_Lys-AS"/>
</dbReference>
<protein>
    <recommendedName>
        <fullName evidence="3 6">Signal peptidase I</fullName>
        <ecNumber evidence="3 6">3.4.21.89</ecNumber>
    </recommendedName>
</protein>
<feature type="transmembrane region" description="Helical" evidence="6">
    <location>
        <begin position="6"/>
        <end position="29"/>
    </location>
</feature>
<dbReference type="Pfam" id="PF10502">
    <property type="entry name" value="Peptidase_S26"/>
    <property type="match status" value="1"/>
</dbReference>
<evidence type="ECO:0000256" key="5">
    <source>
        <dbReference type="PIRSR" id="PIRSR600223-1"/>
    </source>
</evidence>
<feature type="active site" evidence="5">
    <location>
        <position position="82"/>
    </location>
</feature>